<dbReference type="AlphaFoldDB" id="A0A512JBT1"/>
<dbReference type="RefSeq" id="WP_147028863.1">
    <property type="nucleotide sequence ID" value="NZ_BJZU01000151.1"/>
</dbReference>
<reference evidence="2" key="4">
    <citation type="submission" date="2023-01" db="EMBL/GenBank/DDBJ databases">
        <title>Draft genome sequence of Methylobacterium oxalidis strain NBRC 107715.</title>
        <authorList>
            <person name="Sun Q."/>
            <person name="Mori K."/>
        </authorList>
    </citation>
    <scope>NUCLEOTIDE SEQUENCE</scope>
    <source>
        <strain evidence="2">NBRC 107715</strain>
    </source>
</reference>
<dbReference type="Proteomes" id="UP000321960">
    <property type="component" value="Unassembled WGS sequence"/>
</dbReference>
<evidence type="ECO:0000313" key="4">
    <source>
        <dbReference type="Proteomes" id="UP001156856"/>
    </source>
</evidence>
<reference evidence="2" key="1">
    <citation type="journal article" date="2014" name="Int. J. Syst. Evol. Microbiol.">
        <title>Complete genome of a new Firmicutes species belonging to the dominant human colonic microbiota ('Ruminococcus bicirculans') reveals two chromosomes and a selective capacity to utilize plant glucans.</title>
        <authorList>
            <consortium name="NISC Comparative Sequencing Program"/>
            <person name="Wegmann U."/>
            <person name="Louis P."/>
            <person name="Goesmann A."/>
            <person name="Henrissat B."/>
            <person name="Duncan S.H."/>
            <person name="Flint H.J."/>
        </authorList>
    </citation>
    <scope>NUCLEOTIDE SEQUENCE</scope>
    <source>
        <strain evidence="2">NBRC 107715</strain>
    </source>
</reference>
<evidence type="ECO:0000313" key="2">
    <source>
        <dbReference type="EMBL" id="GLS67648.1"/>
    </source>
</evidence>
<sequence length="85" mass="9682">MDFQTTSRSLALEYEAAGWPKDHADRIARGQTLIAKVENATTIDEMRDVLRDMIRDLYALGQPVPRPFPDQDERQAAVRVAAVRR</sequence>
<evidence type="ECO:0000313" key="3">
    <source>
        <dbReference type="Proteomes" id="UP000321960"/>
    </source>
</evidence>
<reference evidence="1 3" key="3">
    <citation type="submission" date="2019-07" db="EMBL/GenBank/DDBJ databases">
        <title>Whole genome shotgun sequence of Methylobacterium oxalidis NBRC 107715.</title>
        <authorList>
            <person name="Hosoyama A."/>
            <person name="Uohara A."/>
            <person name="Ohji S."/>
            <person name="Ichikawa N."/>
        </authorList>
    </citation>
    <scope>NUCLEOTIDE SEQUENCE [LARGE SCALE GENOMIC DNA]</scope>
    <source>
        <strain evidence="1 3">NBRC 107715</strain>
    </source>
</reference>
<evidence type="ECO:0000313" key="1">
    <source>
        <dbReference type="EMBL" id="GEP07406.1"/>
    </source>
</evidence>
<keyword evidence="4" id="KW-1185">Reference proteome</keyword>
<gene>
    <name evidence="2" type="ORF">GCM10007888_60330</name>
    <name evidence="1" type="ORF">MOX02_54440</name>
</gene>
<dbReference type="Proteomes" id="UP001156856">
    <property type="component" value="Unassembled WGS sequence"/>
</dbReference>
<proteinExistence type="predicted"/>
<comment type="caution">
    <text evidence="1">The sequence shown here is derived from an EMBL/GenBank/DDBJ whole genome shotgun (WGS) entry which is preliminary data.</text>
</comment>
<reference evidence="4" key="2">
    <citation type="journal article" date="2019" name="Int. J. Syst. Evol. Microbiol.">
        <title>The Global Catalogue of Microorganisms (GCM) 10K type strain sequencing project: providing services to taxonomists for standard genome sequencing and annotation.</title>
        <authorList>
            <consortium name="The Broad Institute Genomics Platform"/>
            <consortium name="The Broad Institute Genome Sequencing Center for Infectious Disease"/>
            <person name="Wu L."/>
            <person name="Ma J."/>
        </authorList>
    </citation>
    <scope>NUCLEOTIDE SEQUENCE [LARGE SCALE GENOMIC DNA]</scope>
    <source>
        <strain evidence="4">NBRC 107715</strain>
    </source>
</reference>
<name>A0A512JBT1_9HYPH</name>
<accession>A0A512JBT1</accession>
<protein>
    <submittedName>
        <fullName evidence="1">Uncharacterized protein</fullName>
    </submittedName>
</protein>
<dbReference type="EMBL" id="BSPK01000116">
    <property type="protein sequence ID" value="GLS67648.1"/>
    <property type="molecule type" value="Genomic_DNA"/>
</dbReference>
<dbReference type="EMBL" id="BJZU01000151">
    <property type="protein sequence ID" value="GEP07406.1"/>
    <property type="molecule type" value="Genomic_DNA"/>
</dbReference>
<organism evidence="1 3">
    <name type="scientific">Methylobacterium oxalidis</name>
    <dbReference type="NCBI Taxonomy" id="944322"/>
    <lineage>
        <taxon>Bacteria</taxon>
        <taxon>Pseudomonadati</taxon>
        <taxon>Pseudomonadota</taxon>
        <taxon>Alphaproteobacteria</taxon>
        <taxon>Hyphomicrobiales</taxon>
        <taxon>Methylobacteriaceae</taxon>
        <taxon>Methylobacterium</taxon>
    </lineage>
</organism>